<dbReference type="SUPFAM" id="SSF53335">
    <property type="entry name" value="S-adenosyl-L-methionine-dependent methyltransferases"/>
    <property type="match status" value="1"/>
</dbReference>
<dbReference type="PROSITE" id="PS00092">
    <property type="entry name" value="N6_MTASE"/>
    <property type="match status" value="1"/>
</dbReference>
<proteinExistence type="inferred from homology"/>
<dbReference type="CDD" id="cd02440">
    <property type="entry name" value="AdoMet_MTases"/>
    <property type="match status" value="1"/>
</dbReference>
<dbReference type="InterPro" id="IPR029063">
    <property type="entry name" value="SAM-dependent_MTases_sf"/>
</dbReference>
<evidence type="ECO:0000256" key="3">
    <source>
        <dbReference type="ARBA" id="ARBA00022679"/>
    </source>
</evidence>
<gene>
    <name evidence="7" type="ORF">SAMN04487950_1450</name>
</gene>
<evidence type="ECO:0000256" key="2">
    <source>
        <dbReference type="ARBA" id="ARBA00022603"/>
    </source>
</evidence>
<dbReference type="NCBIfam" id="TIGR00537">
    <property type="entry name" value="hemK_rel_arch"/>
    <property type="match status" value="1"/>
</dbReference>
<dbReference type="GO" id="GO:0003676">
    <property type="term" value="F:nucleic acid binding"/>
    <property type="evidence" value="ECO:0007669"/>
    <property type="project" value="InterPro"/>
</dbReference>
<evidence type="ECO:0000313" key="8">
    <source>
        <dbReference type="Proteomes" id="UP000199607"/>
    </source>
</evidence>
<evidence type="ECO:0000256" key="1">
    <source>
        <dbReference type="ARBA" id="ARBA00006149"/>
    </source>
</evidence>
<keyword evidence="2 7" id="KW-0489">Methyltransferase</keyword>
<evidence type="ECO:0000256" key="4">
    <source>
        <dbReference type="ARBA" id="ARBA00022691"/>
    </source>
</evidence>
<dbReference type="AlphaFoldDB" id="A0A1I4D067"/>
<feature type="compositionally biased region" description="Low complexity" evidence="5">
    <location>
        <begin position="31"/>
        <end position="45"/>
    </location>
</feature>
<dbReference type="EMBL" id="FOTC01000001">
    <property type="protein sequence ID" value="SFK85491.1"/>
    <property type="molecule type" value="Genomic_DNA"/>
</dbReference>
<dbReference type="PANTHER" id="PTHR45875:SF1">
    <property type="entry name" value="METHYLTRANSFERASE N6AMT1"/>
    <property type="match status" value="1"/>
</dbReference>
<dbReference type="InterPro" id="IPR004557">
    <property type="entry name" value="PrmC-related"/>
</dbReference>
<dbReference type="Gene3D" id="3.40.50.150">
    <property type="entry name" value="Vaccinia Virus protein VP39"/>
    <property type="match status" value="1"/>
</dbReference>
<dbReference type="PANTHER" id="PTHR45875">
    <property type="entry name" value="METHYLTRANSFERASE N6AMT1"/>
    <property type="match status" value="1"/>
</dbReference>
<dbReference type="GO" id="GO:0035657">
    <property type="term" value="C:eRF1 methyltransferase complex"/>
    <property type="evidence" value="ECO:0007669"/>
    <property type="project" value="TreeGrafter"/>
</dbReference>
<dbReference type="GO" id="GO:0032259">
    <property type="term" value="P:methylation"/>
    <property type="evidence" value="ECO:0007669"/>
    <property type="project" value="UniProtKB-KW"/>
</dbReference>
<dbReference type="GO" id="GO:0008276">
    <property type="term" value="F:protein methyltransferase activity"/>
    <property type="evidence" value="ECO:0007669"/>
    <property type="project" value="TreeGrafter"/>
</dbReference>
<accession>A0A1I4D067</accession>
<feature type="compositionally biased region" description="Acidic residues" evidence="5">
    <location>
        <begin position="1"/>
        <end position="19"/>
    </location>
</feature>
<evidence type="ECO:0000256" key="5">
    <source>
        <dbReference type="SAM" id="MobiDB-lite"/>
    </source>
</evidence>
<keyword evidence="8" id="KW-1185">Reference proteome</keyword>
<evidence type="ECO:0000259" key="6">
    <source>
        <dbReference type="Pfam" id="PF13649"/>
    </source>
</evidence>
<feature type="region of interest" description="Disordered" evidence="5">
    <location>
        <begin position="1"/>
        <end position="49"/>
    </location>
</feature>
<sequence>MSDESEATGETSETDVTEETSERGRTKNEVNETNETNEMNETNDTSSADGLAERRGMNIEVYQPAEDSGLLAQAAVEYPVSGTVLEVGTGSGWVAQQVSENTDARVLGSDINPHAARQARERGVEAARANLTAPFRDGVLDAVLFNPPYLPTDPDNEWDDWMEHALSGGESGRELIDPFLDDVGRVLTPDGVVLLLVSSLTGYEAVVERAESNGFGVETVVQESYPFETLTVIALTK</sequence>
<name>A0A1I4D067_9EURY</name>
<dbReference type="Pfam" id="PF13649">
    <property type="entry name" value="Methyltransf_25"/>
    <property type="match status" value="1"/>
</dbReference>
<feature type="compositionally biased region" description="Basic and acidic residues" evidence="5">
    <location>
        <begin position="20"/>
        <end position="30"/>
    </location>
</feature>
<dbReference type="Proteomes" id="UP000199607">
    <property type="component" value="Unassembled WGS sequence"/>
</dbReference>
<dbReference type="InterPro" id="IPR052190">
    <property type="entry name" value="Euk-Arch_PrmC-MTase"/>
</dbReference>
<reference evidence="8" key="1">
    <citation type="submission" date="2016-10" db="EMBL/GenBank/DDBJ databases">
        <authorList>
            <person name="Varghese N."/>
            <person name="Submissions S."/>
        </authorList>
    </citation>
    <scope>NUCLEOTIDE SEQUENCE [LARGE SCALE GENOMIC DNA]</scope>
    <source>
        <strain evidence="8">CGMCC 1.7738</strain>
    </source>
</reference>
<dbReference type="GO" id="GO:0008757">
    <property type="term" value="F:S-adenosylmethionine-dependent methyltransferase activity"/>
    <property type="evidence" value="ECO:0007669"/>
    <property type="project" value="TreeGrafter"/>
</dbReference>
<organism evidence="7 8">
    <name type="scientific">Halogranum rubrum</name>
    <dbReference type="NCBI Taxonomy" id="553466"/>
    <lineage>
        <taxon>Archaea</taxon>
        <taxon>Methanobacteriati</taxon>
        <taxon>Methanobacteriota</taxon>
        <taxon>Stenosarchaea group</taxon>
        <taxon>Halobacteria</taxon>
        <taxon>Halobacteriales</taxon>
        <taxon>Haloferacaceae</taxon>
    </lineage>
</organism>
<evidence type="ECO:0000313" key="7">
    <source>
        <dbReference type="EMBL" id="SFK85491.1"/>
    </source>
</evidence>
<dbReference type="NCBIfam" id="NF011527">
    <property type="entry name" value="PRK14968.1-1"/>
    <property type="match status" value="1"/>
</dbReference>
<feature type="domain" description="Methyltransferase" evidence="6">
    <location>
        <begin position="84"/>
        <end position="146"/>
    </location>
</feature>
<dbReference type="STRING" id="553466.SAMN04487950_1450"/>
<dbReference type="InterPro" id="IPR002052">
    <property type="entry name" value="DNA_methylase_N6_adenine_CS"/>
</dbReference>
<comment type="similarity">
    <text evidence="1">Belongs to the eukaryotic/archaeal PrmC-related family.</text>
</comment>
<keyword evidence="3 7" id="KW-0808">Transferase</keyword>
<protein>
    <submittedName>
        <fullName evidence="7">Release factor glutamine methyltransferase</fullName>
    </submittedName>
</protein>
<keyword evidence="4" id="KW-0949">S-adenosyl-L-methionine</keyword>
<dbReference type="InterPro" id="IPR041698">
    <property type="entry name" value="Methyltransf_25"/>
</dbReference>